<feature type="transmembrane region" description="Helical" evidence="8">
    <location>
        <begin position="117"/>
        <end position="137"/>
    </location>
</feature>
<evidence type="ECO:0000256" key="2">
    <source>
        <dbReference type="ARBA" id="ARBA00012438"/>
    </source>
</evidence>
<keyword evidence="8" id="KW-0812">Transmembrane</keyword>
<name>A0A7D5P3B1_9EURY</name>
<dbReference type="GeneID" id="56077649"/>
<evidence type="ECO:0000256" key="6">
    <source>
        <dbReference type="ARBA" id="ARBA00022840"/>
    </source>
</evidence>
<comment type="catalytic activity">
    <reaction evidence="1">
        <text>ATP + protein L-histidine = ADP + protein N-phospho-L-histidine.</text>
        <dbReference type="EC" id="2.7.13.3"/>
    </reaction>
</comment>
<dbReference type="AlphaFoldDB" id="A0A7D5P3B1"/>
<dbReference type="KEGG" id="hrr:HZS55_07260"/>
<feature type="transmembrane region" description="Helical" evidence="8">
    <location>
        <begin position="46"/>
        <end position="70"/>
    </location>
</feature>
<dbReference type="InterPro" id="IPR005467">
    <property type="entry name" value="His_kinase_dom"/>
</dbReference>
<dbReference type="GO" id="GO:0004673">
    <property type="term" value="F:protein histidine kinase activity"/>
    <property type="evidence" value="ECO:0007669"/>
    <property type="project" value="UniProtKB-EC"/>
</dbReference>
<dbReference type="SMART" id="SM00387">
    <property type="entry name" value="HATPase_c"/>
    <property type="match status" value="1"/>
</dbReference>
<dbReference type="Gene3D" id="3.30.565.10">
    <property type="entry name" value="Histidine kinase-like ATPase, C-terminal domain"/>
    <property type="match status" value="1"/>
</dbReference>
<feature type="region of interest" description="Disordered" evidence="7">
    <location>
        <begin position="377"/>
        <end position="417"/>
    </location>
</feature>
<gene>
    <name evidence="10" type="ORF">HZS55_07260</name>
</gene>
<dbReference type="GO" id="GO:0005524">
    <property type="term" value="F:ATP binding"/>
    <property type="evidence" value="ECO:0007669"/>
    <property type="project" value="UniProtKB-KW"/>
</dbReference>
<evidence type="ECO:0000313" key="11">
    <source>
        <dbReference type="Proteomes" id="UP000509667"/>
    </source>
</evidence>
<dbReference type="PANTHER" id="PTHR44936">
    <property type="entry name" value="SENSOR PROTEIN CREC"/>
    <property type="match status" value="1"/>
</dbReference>
<accession>A0A7D5P3B1</accession>
<evidence type="ECO:0000256" key="8">
    <source>
        <dbReference type="SAM" id="Phobius"/>
    </source>
</evidence>
<feature type="transmembrane region" description="Helical" evidence="8">
    <location>
        <begin position="90"/>
        <end position="111"/>
    </location>
</feature>
<dbReference type="Pfam" id="PF02518">
    <property type="entry name" value="HATPase_c"/>
    <property type="match status" value="1"/>
</dbReference>
<dbReference type="SUPFAM" id="SSF55874">
    <property type="entry name" value="ATPase domain of HSP90 chaperone/DNA topoisomerase II/histidine kinase"/>
    <property type="match status" value="1"/>
</dbReference>
<dbReference type="InterPro" id="IPR036890">
    <property type="entry name" value="HATPase_C_sf"/>
</dbReference>
<keyword evidence="8" id="KW-1133">Transmembrane helix</keyword>
<sequence>MTGDASAEAGGFPRQVVGSAALLTVTMVAEAIARASGWGQWTGGGALVFTGEFLVGVVTTIPFLVGIGYVGYRLPEGDLDPERYPRVRRWFVGSAVASAVFNLVLIAVIGTTSVGMFVAWVRWSAAVGAGIGLAVGLSEAKAIQRSVDAARAEFRAEHAASQRDFLDYLNGLLRHEILNATQVISGNAEVLRNDHDPGTAAHDRGTTIYRQSQDVTEVIQNVRELLHATWTEKPLESVDAASVLRAQIETADSRYDEATFEADVPERALVEANPLLGRVFGNLLANAVEHSDGPVSVSVTMAVADDEVSVRVADDGPGVPQGEVSDLFDRPDTLAVDHGIGLYLSAKLVEQYRGTIDLAENGGDGAVFRVRLPRATDDTAVDPAEPRDPDITPATPLGSVDRSGSPTAPSDGHRRTD</sequence>
<dbReference type="Proteomes" id="UP000509667">
    <property type="component" value="Chromosome"/>
</dbReference>
<keyword evidence="8" id="KW-0472">Membrane</keyword>
<evidence type="ECO:0000256" key="4">
    <source>
        <dbReference type="ARBA" id="ARBA00022741"/>
    </source>
</evidence>
<keyword evidence="6" id="KW-0067">ATP-binding</keyword>
<dbReference type="RefSeq" id="WP_179911034.1">
    <property type="nucleotide sequence ID" value="NZ_CP058910.1"/>
</dbReference>
<dbReference type="PANTHER" id="PTHR44936:SF10">
    <property type="entry name" value="SENSOR PROTEIN RSTB"/>
    <property type="match status" value="1"/>
</dbReference>
<dbReference type="PROSITE" id="PS50109">
    <property type="entry name" value="HIS_KIN"/>
    <property type="match status" value="1"/>
</dbReference>
<evidence type="ECO:0000256" key="3">
    <source>
        <dbReference type="ARBA" id="ARBA00022679"/>
    </source>
</evidence>
<keyword evidence="11" id="KW-1185">Reference proteome</keyword>
<keyword evidence="3" id="KW-0808">Transferase</keyword>
<evidence type="ECO:0000313" key="10">
    <source>
        <dbReference type="EMBL" id="QLH77104.1"/>
    </source>
</evidence>
<evidence type="ECO:0000259" key="9">
    <source>
        <dbReference type="PROSITE" id="PS50109"/>
    </source>
</evidence>
<organism evidence="10 11">
    <name type="scientific">Halosimplex rubrum</name>
    <dbReference type="NCBI Taxonomy" id="869889"/>
    <lineage>
        <taxon>Archaea</taxon>
        <taxon>Methanobacteriati</taxon>
        <taxon>Methanobacteriota</taxon>
        <taxon>Stenosarchaea group</taxon>
        <taxon>Halobacteria</taxon>
        <taxon>Halobacteriales</taxon>
        <taxon>Haloarculaceae</taxon>
        <taxon>Halosimplex</taxon>
    </lineage>
</organism>
<protein>
    <recommendedName>
        <fullName evidence="2">histidine kinase</fullName>
        <ecNumber evidence="2">2.7.13.3</ecNumber>
    </recommendedName>
</protein>
<dbReference type="EC" id="2.7.13.3" evidence="2"/>
<evidence type="ECO:0000256" key="5">
    <source>
        <dbReference type="ARBA" id="ARBA00022777"/>
    </source>
</evidence>
<dbReference type="InterPro" id="IPR050980">
    <property type="entry name" value="2C_sensor_his_kinase"/>
</dbReference>
<dbReference type="OrthoDB" id="3369at2157"/>
<dbReference type="InterPro" id="IPR003594">
    <property type="entry name" value="HATPase_dom"/>
</dbReference>
<proteinExistence type="predicted"/>
<evidence type="ECO:0000256" key="7">
    <source>
        <dbReference type="SAM" id="MobiDB-lite"/>
    </source>
</evidence>
<evidence type="ECO:0000256" key="1">
    <source>
        <dbReference type="ARBA" id="ARBA00000085"/>
    </source>
</evidence>
<dbReference type="EMBL" id="CP058910">
    <property type="protein sequence ID" value="QLH77104.1"/>
    <property type="molecule type" value="Genomic_DNA"/>
</dbReference>
<keyword evidence="5 10" id="KW-0418">Kinase</keyword>
<keyword evidence="4" id="KW-0547">Nucleotide-binding</keyword>
<dbReference type="PRINTS" id="PR00344">
    <property type="entry name" value="BCTRLSENSOR"/>
</dbReference>
<feature type="domain" description="Histidine kinase" evidence="9">
    <location>
        <begin position="172"/>
        <end position="376"/>
    </location>
</feature>
<reference evidence="10 11" key="1">
    <citation type="submission" date="2020-07" db="EMBL/GenBank/DDBJ databases">
        <title>Halosimplex pelagicum sp. nov. and Halosimplex rubrum sp. nov., isolated from salted brown alga Laminaria, and emended description of the genus Halosimplex.</title>
        <authorList>
            <person name="Cui H."/>
        </authorList>
    </citation>
    <scope>NUCLEOTIDE SEQUENCE [LARGE SCALE GENOMIC DNA]</scope>
    <source>
        <strain evidence="10 11">R27</strain>
    </source>
</reference>
<dbReference type="InterPro" id="IPR004358">
    <property type="entry name" value="Sig_transdc_His_kin-like_C"/>
</dbReference>